<protein>
    <submittedName>
        <fullName evidence="1">Uncharacterized protein</fullName>
    </submittedName>
</protein>
<reference evidence="2" key="1">
    <citation type="journal article" date="2019" name="Int. J. Syst. Evol. Microbiol.">
        <title>The Global Catalogue of Microorganisms (GCM) 10K type strain sequencing project: providing services to taxonomists for standard genome sequencing and annotation.</title>
        <authorList>
            <consortium name="The Broad Institute Genomics Platform"/>
            <consortium name="The Broad Institute Genome Sequencing Center for Infectious Disease"/>
            <person name="Wu L."/>
            <person name="Ma J."/>
        </authorList>
    </citation>
    <scope>NUCLEOTIDE SEQUENCE [LARGE SCALE GENOMIC DNA]</scope>
    <source>
        <strain evidence="2">JCM 17214</strain>
    </source>
</reference>
<evidence type="ECO:0000313" key="1">
    <source>
        <dbReference type="EMBL" id="GAA3954104.1"/>
    </source>
</evidence>
<proteinExistence type="predicted"/>
<organism evidence="1 2">
    <name type="scientific">Hymenobacter algoricola</name>
    <dbReference type="NCBI Taxonomy" id="486267"/>
    <lineage>
        <taxon>Bacteria</taxon>
        <taxon>Pseudomonadati</taxon>
        <taxon>Bacteroidota</taxon>
        <taxon>Cytophagia</taxon>
        <taxon>Cytophagales</taxon>
        <taxon>Hymenobacteraceae</taxon>
        <taxon>Hymenobacter</taxon>
    </lineage>
</organism>
<dbReference type="Proteomes" id="UP001499909">
    <property type="component" value="Unassembled WGS sequence"/>
</dbReference>
<keyword evidence="2" id="KW-1185">Reference proteome</keyword>
<name>A0ABP7NU62_9BACT</name>
<evidence type="ECO:0000313" key="2">
    <source>
        <dbReference type="Proteomes" id="UP001499909"/>
    </source>
</evidence>
<accession>A0ABP7NU62</accession>
<gene>
    <name evidence="1" type="ORF">GCM10022406_39720</name>
</gene>
<dbReference type="EMBL" id="BAABDH010000112">
    <property type="protein sequence ID" value="GAA3954104.1"/>
    <property type="molecule type" value="Genomic_DNA"/>
</dbReference>
<dbReference type="RefSeq" id="WP_345117736.1">
    <property type="nucleotide sequence ID" value="NZ_BAABDH010000112.1"/>
</dbReference>
<comment type="caution">
    <text evidence="1">The sequence shown here is derived from an EMBL/GenBank/DDBJ whole genome shotgun (WGS) entry which is preliminary data.</text>
</comment>
<sequence>MAVSGYQLNQVASFVEEWVVANPSRLPHLHGDIPGFIKWQAAAVRRIMGRDALRYSGTDILEEWATEAEAAQAIAA</sequence>